<dbReference type="GO" id="GO:0098632">
    <property type="term" value="F:cell-cell adhesion mediator activity"/>
    <property type="evidence" value="ECO:0007669"/>
    <property type="project" value="TreeGrafter"/>
</dbReference>
<reference evidence="7 8" key="1">
    <citation type="journal article" date="2023" name="bioRxiv">
        <title>Conserved and derived expression patterns and positive selection on dental genes reveal complex evolutionary context of ever-growing rodent molars.</title>
        <authorList>
            <person name="Calamari Z.T."/>
            <person name="Song A."/>
            <person name="Cohen E."/>
            <person name="Akter M."/>
            <person name="Roy R.D."/>
            <person name="Hallikas O."/>
            <person name="Christensen M.M."/>
            <person name="Li P."/>
            <person name="Marangoni P."/>
            <person name="Jernvall J."/>
            <person name="Klein O.D."/>
        </authorList>
    </citation>
    <scope>NUCLEOTIDE SEQUENCE [LARGE SCALE GENOMIC DNA]</scope>
    <source>
        <strain evidence="7">V071</strain>
    </source>
</reference>
<dbReference type="InterPro" id="IPR013783">
    <property type="entry name" value="Ig-like_fold"/>
</dbReference>
<keyword evidence="8" id="KW-1185">Reference proteome</keyword>
<dbReference type="Proteomes" id="UP001488838">
    <property type="component" value="Unassembled WGS sequence"/>
</dbReference>
<dbReference type="SMART" id="SM00408">
    <property type="entry name" value="IGc2"/>
    <property type="match status" value="1"/>
</dbReference>
<dbReference type="GO" id="GO:0007156">
    <property type="term" value="P:homophilic cell adhesion via plasma membrane adhesion molecules"/>
    <property type="evidence" value="ECO:0007669"/>
    <property type="project" value="TreeGrafter"/>
</dbReference>
<gene>
    <name evidence="7" type="ORF">U0070_026985</name>
</gene>
<evidence type="ECO:0000256" key="5">
    <source>
        <dbReference type="SAM" id="SignalP"/>
    </source>
</evidence>
<dbReference type="Gene3D" id="2.60.40.10">
    <property type="entry name" value="Immunoglobulins"/>
    <property type="match status" value="1"/>
</dbReference>
<feature type="domain" description="Ig-like" evidence="6">
    <location>
        <begin position="26"/>
        <end position="138"/>
    </location>
</feature>
<dbReference type="AlphaFoldDB" id="A0AAW0K0J9"/>
<dbReference type="Pfam" id="PF07679">
    <property type="entry name" value="I-set"/>
    <property type="match status" value="1"/>
</dbReference>
<evidence type="ECO:0000313" key="8">
    <source>
        <dbReference type="Proteomes" id="UP001488838"/>
    </source>
</evidence>
<dbReference type="FunFam" id="2.60.40.10:FF:000189">
    <property type="entry name" value="Neogenin isoform 3"/>
    <property type="match status" value="1"/>
</dbReference>
<dbReference type="InterPro" id="IPR013098">
    <property type="entry name" value="Ig_I-set"/>
</dbReference>
<dbReference type="PANTHER" id="PTHR10075:SF100">
    <property type="entry name" value="FASCICLIN-2"/>
    <property type="match status" value="1"/>
</dbReference>
<evidence type="ECO:0000256" key="1">
    <source>
        <dbReference type="ARBA" id="ARBA00009588"/>
    </source>
</evidence>
<evidence type="ECO:0000259" key="6">
    <source>
        <dbReference type="PROSITE" id="PS50835"/>
    </source>
</evidence>
<comment type="similarity">
    <text evidence="1">Belongs to the immunoglobulin superfamily. DCC family.</text>
</comment>
<evidence type="ECO:0000256" key="4">
    <source>
        <dbReference type="ARBA" id="ARBA00023319"/>
    </source>
</evidence>
<evidence type="ECO:0000313" key="7">
    <source>
        <dbReference type="EMBL" id="KAK7832789.1"/>
    </source>
</evidence>
<dbReference type="GO" id="GO:0030424">
    <property type="term" value="C:axon"/>
    <property type="evidence" value="ECO:0007669"/>
    <property type="project" value="TreeGrafter"/>
</dbReference>
<evidence type="ECO:0000256" key="3">
    <source>
        <dbReference type="ARBA" id="ARBA00023157"/>
    </source>
</evidence>
<sequence>MAAPRTASSRRPPELRRPRLLLSLLPLLLLLPLPAPSRGLGHSAELAFAVEPNDDIAVPGQPIVLGCRVEGTPPVQVSWRKNGAELPEGTHSTLLANGSLLIHHFRLDQGGGPSDEGDYECVAQNRFGLLVSRKARIQAASK</sequence>
<dbReference type="GO" id="GO:0070593">
    <property type="term" value="P:dendrite self-avoidance"/>
    <property type="evidence" value="ECO:0007669"/>
    <property type="project" value="TreeGrafter"/>
</dbReference>
<proteinExistence type="inferred from homology"/>
<feature type="chain" id="PRO_5043956799" description="Ig-like domain-containing protein" evidence="5">
    <location>
        <begin position="40"/>
        <end position="142"/>
    </location>
</feature>
<dbReference type="InterPro" id="IPR036179">
    <property type="entry name" value="Ig-like_dom_sf"/>
</dbReference>
<dbReference type="GO" id="GO:0007411">
    <property type="term" value="P:axon guidance"/>
    <property type="evidence" value="ECO:0007669"/>
    <property type="project" value="TreeGrafter"/>
</dbReference>
<accession>A0AAW0K0J9</accession>
<keyword evidence="5" id="KW-0732">Signal</keyword>
<dbReference type="PANTHER" id="PTHR10075">
    <property type="entry name" value="BASIGIN RELATED"/>
    <property type="match status" value="1"/>
</dbReference>
<protein>
    <recommendedName>
        <fullName evidence="6">Ig-like domain-containing protein</fullName>
    </recommendedName>
</protein>
<dbReference type="EMBL" id="JBBHLL010000009">
    <property type="protein sequence ID" value="KAK7832789.1"/>
    <property type="molecule type" value="Genomic_DNA"/>
</dbReference>
<keyword evidence="2" id="KW-0677">Repeat</keyword>
<comment type="caution">
    <text evidence="7">The sequence shown here is derived from an EMBL/GenBank/DDBJ whole genome shotgun (WGS) entry which is preliminary data.</text>
</comment>
<dbReference type="PROSITE" id="PS50835">
    <property type="entry name" value="IG_LIKE"/>
    <property type="match status" value="1"/>
</dbReference>
<dbReference type="InterPro" id="IPR007110">
    <property type="entry name" value="Ig-like_dom"/>
</dbReference>
<name>A0AAW0K0J9_MYOGA</name>
<keyword evidence="3" id="KW-1015">Disulfide bond</keyword>
<dbReference type="GO" id="GO:0005886">
    <property type="term" value="C:plasma membrane"/>
    <property type="evidence" value="ECO:0007669"/>
    <property type="project" value="TreeGrafter"/>
</dbReference>
<organism evidence="7 8">
    <name type="scientific">Myodes glareolus</name>
    <name type="common">Bank vole</name>
    <name type="synonym">Clethrionomys glareolus</name>
    <dbReference type="NCBI Taxonomy" id="447135"/>
    <lineage>
        <taxon>Eukaryota</taxon>
        <taxon>Metazoa</taxon>
        <taxon>Chordata</taxon>
        <taxon>Craniata</taxon>
        <taxon>Vertebrata</taxon>
        <taxon>Euteleostomi</taxon>
        <taxon>Mammalia</taxon>
        <taxon>Eutheria</taxon>
        <taxon>Euarchontoglires</taxon>
        <taxon>Glires</taxon>
        <taxon>Rodentia</taxon>
        <taxon>Myomorpha</taxon>
        <taxon>Muroidea</taxon>
        <taxon>Cricetidae</taxon>
        <taxon>Arvicolinae</taxon>
        <taxon>Myodes</taxon>
    </lineage>
</organism>
<dbReference type="InterPro" id="IPR003598">
    <property type="entry name" value="Ig_sub2"/>
</dbReference>
<evidence type="ECO:0000256" key="2">
    <source>
        <dbReference type="ARBA" id="ARBA00022737"/>
    </source>
</evidence>
<feature type="signal peptide" evidence="5">
    <location>
        <begin position="1"/>
        <end position="39"/>
    </location>
</feature>
<dbReference type="SUPFAM" id="SSF48726">
    <property type="entry name" value="Immunoglobulin"/>
    <property type="match status" value="1"/>
</dbReference>
<keyword evidence="4" id="KW-0393">Immunoglobulin domain</keyword>